<dbReference type="OrthoDB" id="5864948at2759"/>
<dbReference type="Proteomes" id="UP000270094">
    <property type="component" value="Unassembled WGS sequence"/>
</dbReference>
<gene>
    <name evidence="1" type="ORF">SVUK_LOCUS15967</name>
</gene>
<evidence type="ECO:0000313" key="2">
    <source>
        <dbReference type="Proteomes" id="UP000270094"/>
    </source>
</evidence>
<evidence type="ECO:0000313" key="1">
    <source>
        <dbReference type="EMBL" id="VDM80969.1"/>
    </source>
</evidence>
<proteinExistence type="predicted"/>
<accession>A0A3P7JM18</accession>
<sequence>MRLMCGHACLGMCCETCPSLCGTCNRQSYVSLIKEYLGAYEALSKLPRIIVINGCKHIFPVEEIAFGRNCSQPCVLCPRLCDNSCQHRSCGKRCYEVCDVKPCEQPCTMRLMCGHACLGMCSETCPSLCGTCNRQSYVSLIKEYLGACKTLSKLPRIIVINGCKHIFPVEFLDKHVSSSQEQSSTLLCPFPGCEVPLSGIQRYSRQIKKQILEKYQQRFVSALTMSENSRRKVMNTCRNIIQKELKDCKEVHRLSSQRRMPKREHELVDTIVDLVTNAEKILVDEQLKGSDLYCFWKEYTKCIVILSQLAHAFVIGVRFTKNSPPLIRELLFDIVGRGGVHKAFVSFRQLI</sequence>
<protein>
    <submittedName>
        <fullName evidence="1">Uncharacterized protein</fullName>
    </submittedName>
</protein>
<keyword evidence="2" id="KW-1185">Reference proteome</keyword>
<dbReference type="EMBL" id="UYYB01110923">
    <property type="protein sequence ID" value="VDM80969.1"/>
    <property type="molecule type" value="Genomic_DNA"/>
</dbReference>
<dbReference type="AlphaFoldDB" id="A0A3P7JM18"/>
<name>A0A3P7JM18_STRVU</name>
<reference evidence="1 2" key="1">
    <citation type="submission" date="2018-11" db="EMBL/GenBank/DDBJ databases">
        <authorList>
            <consortium name="Pathogen Informatics"/>
        </authorList>
    </citation>
    <scope>NUCLEOTIDE SEQUENCE [LARGE SCALE GENOMIC DNA]</scope>
</reference>
<organism evidence="1 2">
    <name type="scientific">Strongylus vulgaris</name>
    <name type="common">Blood worm</name>
    <dbReference type="NCBI Taxonomy" id="40348"/>
    <lineage>
        <taxon>Eukaryota</taxon>
        <taxon>Metazoa</taxon>
        <taxon>Ecdysozoa</taxon>
        <taxon>Nematoda</taxon>
        <taxon>Chromadorea</taxon>
        <taxon>Rhabditida</taxon>
        <taxon>Rhabditina</taxon>
        <taxon>Rhabditomorpha</taxon>
        <taxon>Strongyloidea</taxon>
        <taxon>Strongylidae</taxon>
        <taxon>Strongylus</taxon>
    </lineage>
</organism>